<evidence type="ECO:0000259" key="1">
    <source>
        <dbReference type="PROSITE" id="PS50943"/>
    </source>
</evidence>
<dbReference type="GO" id="GO:0003677">
    <property type="term" value="F:DNA binding"/>
    <property type="evidence" value="ECO:0007669"/>
    <property type="project" value="InterPro"/>
</dbReference>
<comment type="caution">
    <text evidence="2">The sequence shown here is derived from an EMBL/GenBank/DDBJ whole genome shotgun (WGS) entry which is preliminary data.</text>
</comment>
<dbReference type="SUPFAM" id="SSF53850">
    <property type="entry name" value="Periplasmic binding protein-like II"/>
    <property type="match status" value="1"/>
</dbReference>
<dbReference type="Pfam" id="PF01381">
    <property type="entry name" value="HTH_3"/>
    <property type="match status" value="1"/>
</dbReference>
<reference evidence="3" key="1">
    <citation type="submission" date="2017-11" db="EMBL/GenBank/DDBJ databases">
        <authorList>
            <person name="Watanabe M."/>
            <person name="Kojima H."/>
        </authorList>
    </citation>
    <scope>NUCLEOTIDE SEQUENCE [LARGE SCALE GENOMIC DNA]</scope>
    <source>
        <strain evidence="3">Tokyo 01</strain>
    </source>
</reference>
<dbReference type="SUPFAM" id="SSF47413">
    <property type="entry name" value="lambda repressor-like DNA-binding domains"/>
    <property type="match status" value="1"/>
</dbReference>
<evidence type="ECO:0000313" key="3">
    <source>
        <dbReference type="Proteomes" id="UP000288096"/>
    </source>
</evidence>
<organism evidence="2 3">
    <name type="scientific">Desulfonema ishimotonii</name>
    <dbReference type="NCBI Taxonomy" id="45657"/>
    <lineage>
        <taxon>Bacteria</taxon>
        <taxon>Pseudomonadati</taxon>
        <taxon>Thermodesulfobacteriota</taxon>
        <taxon>Desulfobacteria</taxon>
        <taxon>Desulfobacterales</taxon>
        <taxon>Desulfococcaceae</taxon>
        <taxon>Desulfonema</taxon>
    </lineage>
</organism>
<dbReference type="CDD" id="cd00093">
    <property type="entry name" value="HTH_XRE"/>
    <property type="match status" value="1"/>
</dbReference>
<proteinExistence type="predicted"/>
<dbReference type="SMART" id="SM00530">
    <property type="entry name" value="HTH_XRE"/>
    <property type="match status" value="1"/>
</dbReference>
<dbReference type="PANTHER" id="PTHR38431">
    <property type="entry name" value="BLL2305 PROTEIN"/>
    <property type="match status" value="1"/>
</dbReference>
<protein>
    <submittedName>
        <fullName evidence="2">XRE family transcriptional regulator</fullName>
    </submittedName>
</protein>
<name>A0A401FRA3_9BACT</name>
<dbReference type="EMBL" id="BEXT01000001">
    <property type="protein sequence ID" value="GBC59490.1"/>
    <property type="molecule type" value="Genomic_DNA"/>
</dbReference>
<dbReference type="PANTHER" id="PTHR38431:SF1">
    <property type="entry name" value="BLL2305 PROTEIN"/>
    <property type="match status" value="1"/>
</dbReference>
<dbReference type="Gene3D" id="1.10.260.40">
    <property type="entry name" value="lambda repressor-like DNA-binding domains"/>
    <property type="match status" value="1"/>
</dbReference>
<dbReference type="Pfam" id="PF12727">
    <property type="entry name" value="PBP_like"/>
    <property type="match status" value="1"/>
</dbReference>
<keyword evidence="3" id="KW-1185">Reference proteome</keyword>
<reference evidence="3" key="2">
    <citation type="submission" date="2019-01" db="EMBL/GenBank/DDBJ databases">
        <title>Genome sequence of Desulfonema ishimotonii strain Tokyo 01.</title>
        <authorList>
            <person name="Fukui M."/>
        </authorList>
    </citation>
    <scope>NUCLEOTIDE SEQUENCE [LARGE SCALE GENOMIC DNA]</scope>
    <source>
        <strain evidence="3">Tokyo 01</strain>
    </source>
</reference>
<feature type="domain" description="HTH cro/C1-type" evidence="1">
    <location>
        <begin position="13"/>
        <end position="67"/>
    </location>
</feature>
<dbReference type="InterPro" id="IPR024370">
    <property type="entry name" value="PBP_domain"/>
</dbReference>
<gene>
    <name evidence="2" type="ORF">DENIS_0429</name>
</gene>
<dbReference type="PROSITE" id="PS50943">
    <property type="entry name" value="HTH_CROC1"/>
    <property type="match status" value="1"/>
</dbReference>
<dbReference type="InterPro" id="IPR001387">
    <property type="entry name" value="Cro/C1-type_HTH"/>
</dbReference>
<sequence length="376" mass="40068">MKSQKNDTVICRLKAVRTQKGLTQTQLAGRVGLKRQAIYDIEKGRYLPNTAVALKLARHLGCRVEDIFAEAPSAEDRPVSLVDDGVFREGGSRLTVAKVRGDLVGYPLGSGISLNQGVSAADGLLTGCKERVQLLCNEEYLEKSALLLGCDPAFSLLSSHVLRTPGKAQVHWRFASSYRALERLAAGQAHIAGIHLHNAGSPAESNAALAKRMLSGAEGRLIAFAAFEEGLMVASGNPHGIREVADLAREDVRIVNREPGAALRVLLDDFLKRAGVPAAAVSGYDHLVGSHLEGAQQVMFGMADAALGLRAVADSCGLGFVPIESVRCDLVIPADIFDHPAVSVVLNVLQSRSFRDELAMLPGYETTCTGKVVAEV</sequence>
<dbReference type="InterPro" id="IPR010982">
    <property type="entry name" value="Lambda_DNA-bd_dom_sf"/>
</dbReference>
<accession>A0A401FRA3</accession>
<dbReference type="Gene3D" id="3.40.190.10">
    <property type="entry name" value="Periplasmic binding protein-like II"/>
    <property type="match status" value="1"/>
</dbReference>
<evidence type="ECO:0000313" key="2">
    <source>
        <dbReference type="EMBL" id="GBC59490.1"/>
    </source>
</evidence>
<dbReference type="OrthoDB" id="9804758at2"/>
<dbReference type="RefSeq" id="WP_124327001.1">
    <property type="nucleotide sequence ID" value="NZ_BEXT01000001.1"/>
</dbReference>
<dbReference type="AlphaFoldDB" id="A0A401FRA3"/>
<dbReference type="Proteomes" id="UP000288096">
    <property type="component" value="Unassembled WGS sequence"/>
</dbReference>